<dbReference type="PANTHER" id="PTHR48100:SF10">
    <property type="entry name" value="2-CARBOXY-D-ARABINITOL-1-PHOSPHATASE-RELATED"/>
    <property type="match status" value="1"/>
</dbReference>
<dbReference type="SMART" id="SM00855">
    <property type="entry name" value="PGAM"/>
    <property type="match status" value="1"/>
</dbReference>
<proteinExistence type="predicted"/>
<dbReference type="Gene3D" id="3.40.50.1240">
    <property type="entry name" value="Phosphoglycerate mutase-like"/>
    <property type="match status" value="1"/>
</dbReference>
<organism evidence="1 2">
    <name type="scientific">Parasporobacterium paucivorans DSM 15970</name>
    <dbReference type="NCBI Taxonomy" id="1122934"/>
    <lineage>
        <taxon>Bacteria</taxon>
        <taxon>Bacillati</taxon>
        <taxon>Bacillota</taxon>
        <taxon>Clostridia</taxon>
        <taxon>Lachnospirales</taxon>
        <taxon>Lachnospiraceae</taxon>
        <taxon>Parasporobacterium</taxon>
    </lineage>
</organism>
<dbReference type="STRING" id="1122934.SAMN02745691_02202"/>
<dbReference type="AlphaFoldDB" id="A0A1M6KIT2"/>
<dbReference type="Proteomes" id="UP000184342">
    <property type="component" value="Unassembled WGS sequence"/>
</dbReference>
<dbReference type="GO" id="GO:0016791">
    <property type="term" value="F:phosphatase activity"/>
    <property type="evidence" value="ECO:0007669"/>
    <property type="project" value="TreeGrafter"/>
</dbReference>
<gene>
    <name evidence="1" type="ORF">SAMN02745691_02202</name>
</gene>
<name>A0A1M6KIT2_9FIRM</name>
<sequence length="191" mass="21905">MINAAFIRHAMTEGNLLKRYIGITDEPLCSEGRFSLNGKKYPKAQIVFVSPMLRCRETAGIIYPDVEHIILEELRECDFGLFENKNYRELSGSPEYQEWIDSGGKKDFPEGEALDTFRKRSAEAFALIVRESLQNHCPDVAVVTHGGVIMNIMEQFAVPEKDFYSWYVENAEGYLVETDENRRITVKCSIH</sequence>
<dbReference type="PANTHER" id="PTHR48100">
    <property type="entry name" value="BROAD-SPECIFICITY PHOSPHATASE YOR283W-RELATED"/>
    <property type="match status" value="1"/>
</dbReference>
<reference evidence="1 2" key="1">
    <citation type="submission" date="2016-11" db="EMBL/GenBank/DDBJ databases">
        <authorList>
            <person name="Jaros S."/>
            <person name="Januszkiewicz K."/>
            <person name="Wedrychowicz H."/>
        </authorList>
    </citation>
    <scope>NUCLEOTIDE SEQUENCE [LARGE SCALE GENOMIC DNA]</scope>
    <source>
        <strain evidence="1 2">DSM 15970</strain>
    </source>
</reference>
<dbReference type="InterPro" id="IPR050275">
    <property type="entry name" value="PGM_Phosphatase"/>
</dbReference>
<evidence type="ECO:0000313" key="2">
    <source>
        <dbReference type="Proteomes" id="UP000184342"/>
    </source>
</evidence>
<protein>
    <submittedName>
        <fullName evidence="1">Alpha-ribazole phosphatase</fullName>
    </submittedName>
</protein>
<evidence type="ECO:0000313" key="1">
    <source>
        <dbReference type="EMBL" id="SHJ58825.1"/>
    </source>
</evidence>
<dbReference type="SUPFAM" id="SSF53254">
    <property type="entry name" value="Phosphoglycerate mutase-like"/>
    <property type="match status" value="1"/>
</dbReference>
<dbReference type="Pfam" id="PF00300">
    <property type="entry name" value="His_Phos_1"/>
    <property type="match status" value="1"/>
</dbReference>
<dbReference type="CDD" id="cd07067">
    <property type="entry name" value="HP_PGM_like"/>
    <property type="match status" value="1"/>
</dbReference>
<accession>A0A1M6KIT2</accession>
<dbReference type="EMBL" id="FQYT01000027">
    <property type="protein sequence ID" value="SHJ58825.1"/>
    <property type="molecule type" value="Genomic_DNA"/>
</dbReference>
<dbReference type="RefSeq" id="WP_073994458.1">
    <property type="nucleotide sequence ID" value="NZ_FQYT01000027.1"/>
</dbReference>
<dbReference type="InterPro" id="IPR029033">
    <property type="entry name" value="His_PPase_superfam"/>
</dbReference>
<dbReference type="InterPro" id="IPR013078">
    <property type="entry name" value="His_Pase_superF_clade-1"/>
</dbReference>
<keyword evidence="2" id="KW-1185">Reference proteome</keyword>